<sequence length="60" mass="6679">MKTLKTLTVITIAAVTFTLASNTEFTSNKASTLAKVDNKPSELEKFGRCLDFPLCRERVQ</sequence>
<dbReference type="EMBL" id="QUOT01000001">
    <property type="protein sequence ID" value="REL31413.1"/>
    <property type="molecule type" value="Genomic_DNA"/>
</dbReference>
<evidence type="ECO:0000313" key="2">
    <source>
        <dbReference type="EMBL" id="REL31413.1"/>
    </source>
</evidence>
<evidence type="ECO:0000313" key="5">
    <source>
        <dbReference type="Proteomes" id="UP000256999"/>
    </source>
</evidence>
<evidence type="ECO:0000313" key="3">
    <source>
        <dbReference type="EMBL" id="REL37123.1"/>
    </source>
</evidence>
<dbReference type="EMBL" id="QUOV01000001">
    <property type="protein sequence ID" value="REL37123.1"/>
    <property type="molecule type" value="Genomic_DNA"/>
</dbReference>
<keyword evidence="4" id="KW-1185">Reference proteome</keyword>
<reference evidence="2" key="2">
    <citation type="submission" date="2018-08" db="EMBL/GenBank/DDBJ databases">
        <authorList>
            <person name="Ferrada E.E."/>
            <person name="Latorre B.A."/>
        </authorList>
    </citation>
    <scope>NUCLEOTIDE SEQUENCE</scope>
    <source>
        <strain evidence="2">H3</strain>
    </source>
</reference>
<name>A0A3E0UKH0_9GAMM</name>
<keyword evidence="1" id="KW-0732">Signal</keyword>
<evidence type="ECO:0000256" key="1">
    <source>
        <dbReference type="SAM" id="SignalP"/>
    </source>
</evidence>
<dbReference type="RefSeq" id="WP_116002119.1">
    <property type="nucleotide sequence ID" value="NZ_QUOT01000001.1"/>
</dbReference>
<dbReference type="Proteomes" id="UP000256899">
    <property type="component" value="Unassembled WGS sequence"/>
</dbReference>
<dbReference type="Proteomes" id="UP000256999">
    <property type="component" value="Unassembled WGS sequence"/>
</dbReference>
<protein>
    <submittedName>
        <fullName evidence="3">Uncharacterized protein</fullName>
    </submittedName>
</protein>
<gene>
    <name evidence="3" type="ORF">DXX92_18390</name>
    <name evidence="2" type="ORF">DXX94_12190</name>
</gene>
<feature type="signal peptide" evidence="1">
    <location>
        <begin position="1"/>
        <end position="20"/>
    </location>
</feature>
<proteinExistence type="predicted"/>
<feature type="chain" id="PRO_5036337281" evidence="1">
    <location>
        <begin position="21"/>
        <end position="60"/>
    </location>
</feature>
<comment type="caution">
    <text evidence="3">The sequence shown here is derived from an EMBL/GenBank/DDBJ whole genome shotgun (WGS) entry which is preliminary data.</text>
</comment>
<dbReference type="AlphaFoldDB" id="A0A3E0UKH0"/>
<organism evidence="3 5">
    <name type="scientific">Thalassotalea euphylliae</name>
    <dbReference type="NCBI Taxonomy" id="1655234"/>
    <lineage>
        <taxon>Bacteria</taxon>
        <taxon>Pseudomonadati</taxon>
        <taxon>Pseudomonadota</taxon>
        <taxon>Gammaproteobacteria</taxon>
        <taxon>Alteromonadales</taxon>
        <taxon>Colwelliaceae</taxon>
        <taxon>Thalassotalea</taxon>
    </lineage>
</organism>
<reference evidence="4 5" key="1">
    <citation type="submission" date="2018-08" db="EMBL/GenBank/DDBJ databases">
        <title>Thalassotalea euphylliae genome.</title>
        <authorList>
            <person name="Summers S."/>
            <person name="Rice S.A."/>
            <person name="Freckelton M.L."/>
            <person name="Nedved B.T."/>
            <person name="Hadfield M.G."/>
        </authorList>
    </citation>
    <scope>NUCLEOTIDE SEQUENCE [LARGE SCALE GENOMIC DNA]</scope>
    <source>
        <strain evidence="3 5">H2</strain>
        <strain evidence="4">H3</strain>
    </source>
</reference>
<evidence type="ECO:0000313" key="4">
    <source>
        <dbReference type="Proteomes" id="UP000256899"/>
    </source>
</evidence>
<accession>A0A3E0UKH0</accession>